<comment type="caution">
    <text evidence="1">The sequence shown here is derived from an EMBL/GenBank/DDBJ whole genome shotgun (WGS) entry which is preliminary data.</text>
</comment>
<dbReference type="Proteomes" id="UP000004322">
    <property type="component" value="Unassembled WGS sequence"/>
</dbReference>
<dbReference type="EMBL" id="AEUV02000002">
    <property type="protein sequence ID" value="EHI74650.1"/>
    <property type="molecule type" value="Genomic_DNA"/>
</dbReference>
<sequence length="40" mass="4524">MNNGHPSRFGFPLRPYGKWKASSGSLRLGKKYSSLLFLQP</sequence>
<gene>
    <name evidence="1" type="ORF">STRCR_1276</name>
</gene>
<name>G5JML4_STRCG</name>
<evidence type="ECO:0000313" key="2">
    <source>
        <dbReference type="Proteomes" id="UP000004322"/>
    </source>
</evidence>
<evidence type="ECO:0000313" key="1">
    <source>
        <dbReference type="EMBL" id="EHI74650.1"/>
    </source>
</evidence>
<organism evidence="1 2">
    <name type="scientific">Streptococcus criceti HS-6</name>
    <dbReference type="NCBI Taxonomy" id="873449"/>
    <lineage>
        <taxon>Bacteria</taxon>
        <taxon>Bacillati</taxon>
        <taxon>Bacillota</taxon>
        <taxon>Bacilli</taxon>
        <taxon>Lactobacillales</taxon>
        <taxon>Streptococcaceae</taxon>
        <taxon>Streptococcus</taxon>
    </lineage>
</organism>
<accession>G5JML4</accession>
<protein>
    <submittedName>
        <fullName evidence="1">Uncharacterized protein</fullName>
    </submittedName>
</protein>
<dbReference type="STRING" id="873449.STRCR_1276"/>
<dbReference type="AlphaFoldDB" id="G5JML4"/>
<proteinExistence type="predicted"/>
<reference evidence="1" key="1">
    <citation type="submission" date="2011-07" db="EMBL/GenBank/DDBJ databases">
        <authorList>
            <person name="Stanhope M.J."/>
            <person name="Durkin A.S."/>
            <person name="Hostetler J."/>
            <person name="Kim M."/>
            <person name="Radune D."/>
            <person name="Singh I."/>
            <person name="Town C.D."/>
        </authorList>
    </citation>
    <scope>NUCLEOTIDE SEQUENCE [LARGE SCALE GENOMIC DNA]</scope>
    <source>
        <strain evidence="1">HS-6</strain>
    </source>
</reference>
<keyword evidence="2" id="KW-1185">Reference proteome</keyword>